<comment type="caution">
    <text evidence="5">The sequence shown here is derived from an EMBL/GenBank/DDBJ whole genome shotgun (WGS) entry which is preliminary data.</text>
</comment>
<dbReference type="EMBL" id="QWGA01000008">
    <property type="protein sequence ID" value="RIJ27776.1"/>
    <property type="molecule type" value="Genomic_DNA"/>
</dbReference>
<dbReference type="InterPro" id="IPR029044">
    <property type="entry name" value="Nucleotide-diphossugar_trans"/>
</dbReference>
<organism evidence="5 6">
    <name type="scientific">Henriciella algicola</name>
    <dbReference type="NCBI Taxonomy" id="1608422"/>
    <lineage>
        <taxon>Bacteria</taxon>
        <taxon>Pseudomonadati</taxon>
        <taxon>Pseudomonadota</taxon>
        <taxon>Alphaproteobacteria</taxon>
        <taxon>Hyphomonadales</taxon>
        <taxon>Hyphomonadaceae</taxon>
        <taxon>Henriciella</taxon>
    </lineage>
</organism>
<evidence type="ECO:0000259" key="4">
    <source>
        <dbReference type="Pfam" id="PF00535"/>
    </source>
</evidence>
<feature type="domain" description="Glycosyltransferase 2-like" evidence="4">
    <location>
        <begin position="38"/>
        <end position="143"/>
    </location>
</feature>
<dbReference type="Pfam" id="PF00535">
    <property type="entry name" value="Glycos_transf_2"/>
    <property type="match status" value="1"/>
</dbReference>
<dbReference type="RefSeq" id="WP_119455151.1">
    <property type="nucleotide sequence ID" value="NZ_QWGA01000008.1"/>
</dbReference>
<dbReference type="CDD" id="cd00761">
    <property type="entry name" value="Glyco_tranf_GTA_type"/>
    <property type="match status" value="1"/>
</dbReference>
<reference evidence="5 6" key="1">
    <citation type="submission" date="2018-08" db="EMBL/GenBank/DDBJ databases">
        <title>Henriciella mobilis sp. nov., isolated from seawater.</title>
        <authorList>
            <person name="Cheng H."/>
            <person name="Wu Y.-H."/>
            <person name="Xu X.-W."/>
            <person name="Guo L.-L."/>
        </authorList>
    </citation>
    <scope>NUCLEOTIDE SEQUENCE [LARGE SCALE GENOMIC DNA]</scope>
    <source>
        <strain evidence="5 6">CCUG67844</strain>
    </source>
</reference>
<dbReference type="InterPro" id="IPR001173">
    <property type="entry name" value="Glyco_trans_2-like"/>
</dbReference>
<evidence type="ECO:0000256" key="1">
    <source>
        <dbReference type="ARBA" id="ARBA00006739"/>
    </source>
</evidence>
<dbReference type="AlphaFoldDB" id="A0A399R817"/>
<dbReference type="OrthoDB" id="4120491at2"/>
<accession>A0A399R817</accession>
<sequence>MADGDLMNLPGEHISTAGLAADEEHWSNGKPGAGELTVCVPCYRYDASSLIADLSAAGGAERAGVLLYDDGSGDPQLTAQLKTWLEAYPGPARLVTATDNHGRAHARNRLYELSESDWILFLDADMKPDDRKFIERYLTAIHDCDGPALIAGGFSLQHAEVTASTRLHATQSIASECLAADERRKEPGRYVFTSNILVHRRVLVDVPFDDGFKGWGWEDVDWGLNVAKAFPVHHIDNTATHLGLDDTETLLRKFGSSGQNFARLIQRHPDAVKSMQLYRIARRFRNLPARTALQGLARHGARSAMLPDGVRLACLKTYRALAYSREIQ</sequence>
<proteinExistence type="inferred from homology"/>
<dbReference type="PANTHER" id="PTHR43179">
    <property type="entry name" value="RHAMNOSYLTRANSFERASE WBBL"/>
    <property type="match status" value="1"/>
</dbReference>
<evidence type="ECO:0000313" key="5">
    <source>
        <dbReference type="EMBL" id="RIJ27776.1"/>
    </source>
</evidence>
<evidence type="ECO:0000313" key="6">
    <source>
        <dbReference type="Proteomes" id="UP000265845"/>
    </source>
</evidence>
<dbReference type="Gene3D" id="3.90.550.10">
    <property type="entry name" value="Spore Coat Polysaccharide Biosynthesis Protein SpsA, Chain A"/>
    <property type="match status" value="1"/>
</dbReference>
<keyword evidence="2" id="KW-0328">Glycosyltransferase</keyword>
<dbReference type="SUPFAM" id="SSF53448">
    <property type="entry name" value="Nucleotide-diphospho-sugar transferases"/>
    <property type="match status" value="1"/>
</dbReference>
<keyword evidence="3 5" id="KW-0808">Transferase</keyword>
<keyword evidence="6" id="KW-1185">Reference proteome</keyword>
<dbReference type="Proteomes" id="UP000265845">
    <property type="component" value="Unassembled WGS sequence"/>
</dbReference>
<evidence type="ECO:0000256" key="3">
    <source>
        <dbReference type="ARBA" id="ARBA00022679"/>
    </source>
</evidence>
<protein>
    <submittedName>
        <fullName evidence="5">Glycosyltransferase family 2 protein</fullName>
    </submittedName>
</protein>
<dbReference type="GO" id="GO:0016757">
    <property type="term" value="F:glycosyltransferase activity"/>
    <property type="evidence" value="ECO:0007669"/>
    <property type="project" value="UniProtKB-KW"/>
</dbReference>
<dbReference type="PANTHER" id="PTHR43179:SF12">
    <property type="entry name" value="GALACTOFURANOSYLTRANSFERASE GLFT2"/>
    <property type="match status" value="1"/>
</dbReference>
<comment type="similarity">
    <text evidence="1">Belongs to the glycosyltransferase 2 family.</text>
</comment>
<name>A0A399R817_9PROT</name>
<evidence type="ECO:0000256" key="2">
    <source>
        <dbReference type="ARBA" id="ARBA00022676"/>
    </source>
</evidence>
<gene>
    <name evidence="5" type="ORF">D1222_15515</name>
</gene>